<sequence length="160" mass="16778">MGGLGGGLWGSVAAAVVILAVLGMVGLYGVFYKPALVLMTALVAIAVFVYLSFRSALGDRRFSLLGPPVIGLSAVGVALLWLGRPEGAGVVAAAYFGEPVLGYFVYRMLASIDKFWALVFLTSAAAYAYSLPAVLLGLWAVPAAADFVKLVALLYFVRRV</sequence>
<reference evidence="2 3" key="1">
    <citation type="journal article" date="2012" name="J. Bacteriol.">
        <title>Complete genome sequence of strain 1860, a crenarchaeon of the genus pyrobaculum able to grow with various electron acceptors.</title>
        <authorList>
            <person name="Mardanov A.V."/>
            <person name="Gumerov V.M."/>
            <person name="Slobodkina G.B."/>
            <person name="Beletsky A.V."/>
            <person name="Bonch-Osmolovskaya E.A."/>
            <person name="Ravin N.V."/>
            <person name="Skryabin K.G."/>
        </authorList>
    </citation>
    <scope>NUCLEOTIDE SEQUENCE [LARGE SCALE GENOMIC DNA]</scope>
    <source>
        <strain evidence="2 3">1860</strain>
    </source>
</reference>
<dbReference type="OrthoDB" id="29181at2157"/>
<dbReference type="BioCyc" id="PSP1104324:GJSN-799-MONOMER"/>
<dbReference type="Proteomes" id="UP000005867">
    <property type="component" value="Chromosome"/>
</dbReference>
<dbReference type="GeneID" id="11595078"/>
<dbReference type="RefSeq" id="WP_014288088.1">
    <property type="nucleotide sequence ID" value="NC_016645.1"/>
</dbReference>
<feature type="transmembrane region" description="Helical" evidence="1">
    <location>
        <begin position="7"/>
        <end position="29"/>
    </location>
</feature>
<dbReference type="STRING" id="1104324.P186_0816"/>
<keyword evidence="3" id="KW-1185">Reference proteome</keyword>
<accession>G7VAM1</accession>
<feature type="transmembrane region" description="Helical" evidence="1">
    <location>
        <begin position="65"/>
        <end position="82"/>
    </location>
</feature>
<keyword evidence="1" id="KW-1133">Transmembrane helix</keyword>
<feature type="transmembrane region" description="Helical" evidence="1">
    <location>
        <begin position="115"/>
        <end position="132"/>
    </location>
</feature>
<evidence type="ECO:0000256" key="1">
    <source>
        <dbReference type="SAM" id="Phobius"/>
    </source>
</evidence>
<feature type="transmembrane region" description="Helical" evidence="1">
    <location>
        <begin position="88"/>
        <end position="106"/>
    </location>
</feature>
<keyword evidence="1" id="KW-0472">Membrane</keyword>
<feature type="transmembrane region" description="Helical" evidence="1">
    <location>
        <begin position="35"/>
        <end position="53"/>
    </location>
</feature>
<protein>
    <submittedName>
        <fullName evidence="2">Uncharacterized protein</fullName>
    </submittedName>
</protein>
<dbReference type="AlphaFoldDB" id="G7VAM1"/>
<evidence type="ECO:0000313" key="2">
    <source>
        <dbReference type="EMBL" id="AET32260.1"/>
    </source>
</evidence>
<dbReference type="EMBL" id="CP003098">
    <property type="protein sequence ID" value="AET32260.1"/>
    <property type="molecule type" value="Genomic_DNA"/>
</dbReference>
<name>G7VAM1_9CREN</name>
<evidence type="ECO:0000313" key="3">
    <source>
        <dbReference type="Proteomes" id="UP000005867"/>
    </source>
</evidence>
<dbReference type="HOGENOM" id="CLU_1656944_0_0_2"/>
<gene>
    <name evidence="2" type="ORF">P186_0816</name>
</gene>
<dbReference type="eggNOG" id="arCOG03778">
    <property type="taxonomic scope" value="Archaea"/>
</dbReference>
<proteinExistence type="predicted"/>
<keyword evidence="1" id="KW-0812">Transmembrane</keyword>
<dbReference type="KEGG" id="pyr:P186_0816"/>
<organism evidence="2 3">
    <name type="scientific">Pyrobaculum ferrireducens</name>
    <dbReference type="NCBI Taxonomy" id="1104324"/>
    <lineage>
        <taxon>Archaea</taxon>
        <taxon>Thermoproteota</taxon>
        <taxon>Thermoprotei</taxon>
        <taxon>Thermoproteales</taxon>
        <taxon>Thermoproteaceae</taxon>
        <taxon>Pyrobaculum</taxon>
    </lineage>
</organism>